<dbReference type="GO" id="GO:0016020">
    <property type="term" value="C:membrane"/>
    <property type="evidence" value="ECO:0007669"/>
    <property type="project" value="UniProtKB-SubCell"/>
</dbReference>
<dbReference type="SUPFAM" id="SSF103473">
    <property type="entry name" value="MFS general substrate transporter"/>
    <property type="match status" value="1"/>
</dbReference>
<dbReference type="InterPro" id="IPR020846">
    <property type="entry name" value="MFS_dom"/>
</dbReference>
<dbReference type="InterPro" id="IPR036259">
    <property type="entry name" value="MFS_trans_sf"/>
</dbReference>
<feature type="transmembrane region" description="Helical" evidence="6">
    <location>
        <begin position="445"/>
        <end position="464"/>
    </location>
</feature>
<dbReference type="Proteomes" id="UP001147746">
    <property type="component" value="Unassembled WGS sequence"/>
</dbReference>
<dbReference type="InterPro" id="IPR050360">
    <property type="entry name" value="MFS_Sugar_Transporters"/>
</dbReference>
<feature type="transmembrane region" description="Helical" evidence="6">
    <location>
        <begin position="320"/>
        <end position="337"/>
    </location>
</feature>
<evidence type="ECO:0000313" key="9">
    <source>
        <dbReference type="Proteomes" id="UP001147746"/>
    </source>
</evidence>
<evidence type="ECO:0000259" key="7">
    <source>
        <dbReference type="PROSITE" id="PS50850"/>
    </source>
</evidence>
<evidence type="ECO:0000256" key="5">
    <source>
        <dbReference type="ARBA" id="ARBA00023136"/>
    </source>
</evidence>
<feature type="domain" description="Major facilitator superfamily (MFS) profile" evidence="7">
    <location>
        <begin position="15"/>
        <end position="468"/>
    </location>
</feature>
<feature type="transmembrane region" description="Helical" evidence="6">
    <location>
        <begin position="344"/>
        <end position="368"/>
    </location>
</feature>
<reference evidence="8" key="2">
    <citation type="journal article" date="2023" name="IMA Fungus">
        <title>Comparative genomic study of the Penicillium genus elucidates a diverse pangenome and 15 lateral gene transfer events.</title>
        <authorList>
            <person name="Petersen C."/>
            <person name="Sorensen T."/>
            <person name="Nielsen M.R."/>
            <person name="Sondergaard T.E."/>
            <person name="Sorensen J.L."/>
            <person name="Fitzpatrick D.A."/>
            <person name="Frisvad J.C."/>
            <person name="Nielsen K.L."/>
        </authorList>
    </citation>
    <scope>NUCLEOTIDE SEQUENCE</scope>
    <source>
        <strain evidence="8">IBT 21472</strain>
    </source>
</reference>
<dbReference type="InterPro" id="IPR005828">
    <property type="entry name" value="MFS_sugar_transport-like"/>
</dbReference>
<gene>
    <name evidence="8" type="ORF">N7476_010536</name>
</gene>
<comment type="subcellular location">
    <subcellularLocation>
        <location evidence="1">Membrane</location>
        <topology evidence="1">Multi-pass membrane protein</topology>
    </subcellularLocation>
</comment>
<proteinExistence type="inferred from homology"/>
<feature type="transmembrane region" description="Helical" evidence="6">
    <location>
        <begin position="279"/>
        <end position="300"/>
    </location>
</feature>
<dbReference type="PANTHER" id="PTHR48022">
    <property type="entry name" value="PLASTIDIC GLUCOSE TRANSPORTER 4"/>
    <property type="match status" value="1"/>
</dbReference>
<evidence type="ECO:0000256" key="3">
    <source>
        <dbReference type="ARBA" id="ARBA00022692"/>
    </source>
</evidence>
<dbReference type="Gene3D" id="1.20.1250.20">
    <property type="entry name" value="MFS general substrate transporter like domains"/>
    <property type="match status" value="1"/>
</dbReference>
<name>A0A9W9PSH6_9EURO</name>
<sequence length="532" mass="58458">MRTSFKRLPFKNFLICLAIAFGNVTYGYHAAIIGTTLSQPTFLIYFGIENETKERSANADALIGAMNGSFQAGSLLGVITTGMILTRYGCKMAIFYAATCCTIGAAIVTASQNVAMFIAFRSVAGFGSGLLQVSRCYAGPVYTAELSPPKFRGFFVGMNGLMIAVGFGLASWVGLAFNSLVSDSEAQWRGPLGIGILFCLMSIGFLPFLPESPRWRMMHAQNEEAWITLREIHDSDGDEQLHHFAVREYNQIRKQVELDCTLDSSWKHMFHKPSYRRRCLLVIAYAFLGESTAMLVITNYGSILYKQLGYDNHSQIVLEAAYQVIPFVGNLVGCLIVDRVGRRTLMLASLVGCNIFVALEAAMVAVYADSASNEAGLKMGVAVLFCFIFCYAIGVDVAGIVFYGEIFPNHIRAKGLTLAVGARTLTDLVYLEAATTAFANIGWRFFLVFNVILTVGTVVMYFVLPETRGLPLEEVAAIFGDKDEVRSYIHQINDEDNNTALPEFSDTEVGESKCELDPSKGSEYLHLEYVGA</sequence>
<evidence type="ECO:0000256" key="2">
    <source>
        <dbReference type="ARBA" id="ARBA00010992"/>
    </source>
</evidence>
<feature type="transmembrane region" description="Helical" evidence="6">
    <location>
        <begin position="189"/>
        <end position="209"/>
    </location>
</feature>
<dbReference type="PROSITE" id="PS50850">
    <property type="entry name" value="MFS"/>
    <property type="match status" value="1"/>
</dbReference>
<feature type="transmembrane region" description="Helical" evidence="6">
    <location>
        <begin position="62"/>
        <end position="85"/>
    </location>
</feature>
<keyword evidence="4 6" id="KW-1133">Transmembrane helix</keyword>
<evidence type="ECO:0000256" key="4">
    <source>
        <dbReference type="ARBA" id="ARBA00022989"/>
    </source>
</evidence>
<feature type="transmembrane region" description="Helical" evidence="6">
    <location>
        <begin position="114"/>
        <end position="133"/>
    </location>
</feature>
<keyword evidence="9" id="KW-1185">Reference proteome</keyword>
<feature type="transmembrane region" description="Helical" evidence="6">
    <location>
        <begin position="380"/>
        <end position="404"/>
    </location>
</feature>
<evidence type="ECO:0000256" key="1">
    <source>
        <dbReference type="ARBA" id="ARBA00004141"/>
    </source>
</evidence>
<keyword evidence="5 6" id="KW-0472">Membrane</keyword>
<feature type="transmembrane region" description="Helical" evidence="6">
    <location>
        <begin position="92"/>
        <end position="108"/>
    </location>
</feature>
<dbReference type="PANTHER" id="PTHR48022:SF11">
    <property type="entry name" value="MONOSACCHARIDE TRANSPORTER (HXT8), PUTATIVE (AFU_ORTHOLOGUE AFUA_2G08120)-RELATED"/>
    <property type="match status" value="1"/>
</dbReference>
<dbReference type="AlphaFoldDB" id="A0A9W9PSH6"/>
<organism evidence="8 9">
    <name type="scientific">Penicillium atrosanguineum</name>
    <dbReference type="NCBI Taxonomy" id="1132637"/>
    <lineage>
        <taxon>Eukaryota</taxon>
        <taxon>Fungi</taxon>
        <taxon>Dikarya</taxon>
        <taxon>Ascomycota</taxon>
        <taxon>Pezizomycotina</taxon>
        <taxon>Eurotiomycetes</taxon>
        <taxon>Eurotiomycetidae</taxon>
        <taxon>Eurotiales</taxon>
        <taxon>Aspergillaceae</taxon>
        <taxon>Penicillium</taxon>
    </lineage>
</organism>
<dbReference type="GO" id="GO:0005351">
    <property type="term" value="F:carbohydrate:proton symporter activity"/>
    <property type="evidence" value="ECO:0007669"/>
    <property type="project" value="TreeGrafter"/>
</dbReference>
<evidence type="ECO:0000256" key="6">
    <source>
        <dbReference type="SAM" id="Phobius"/>
    </source>
</evidence>
<evidence type="ECO:0000313" key="8">
    <source>
        <dbReference type="EMBL" id="KAJ5303737.1"/>
    </source>
</evidence>
<accession>A0A9W9PSH6</accession>
<reference evidence="8" key="1">
    <citation type="submission" date="2022-12" db="EMBL/GenBank/DDBJ databases">
        <authorList>
            <person name="Petersen C."/>
        </authorList>
    </citation>
    <scope>NUCLEOTIDE SEQUENCE</scope>
    <source>
        <strain evidence="8">IBT 21472</strain>
    </source>
</reference>
<dbReference type="Pfam" id="PF00083">
    <property type="entry name" value="Sugar_tr"/>
    <property type="match status" value="1"/>
</dbReference>
<protein>
    <recommendedName>
        <fullName evidence="7">Major facilitator superfamily (MFS) profile domain-containing protein</fullName>
    </recommendedName>
</protein>
<feature type="transmembrane region" description="Helical" evidence="6">
    <location>
        <begin position="154"/>
        <end position="177"/>
    </location>
</feature>
<dbReference type="OrthoDB" id="6612291at2759"/>
<comment type="similarity">
    <text evidence="2">Belongs to the major facilitator superfamily. Sugar transporter (TC 2.A.1.1) family.</text>
</comment>
<dbReference type="EMBL" id="JAPZBO010000009">
    <property type="protein sequence ID" value="KAJ5303737.1"/>
    <property type="molecule type" value="Genomic_DNA"/>
</dbReference>
<comment type="caution">
    <text evidence="8">The sequence shown here is derived from an EMBL/GenBank/DDBJ whole genome shotgun (WGS) entry which is preliminary data.</text>
</comment>
<keyword evidence="3 6" id="KW-0812">Transmembrane</keyword>